<organism evidence="1">
    <name type="scientific">termite gut metagenome</name>
    <dbReference type="NCBI Taxonomy" id="433724"/>
    <lineage>
        <taxon>unclassified sequences</taxon>
        <taxon>metagenomes</taxon>
        <taxon>organismal metagenomes</taxon>
    </lineage>
</organism>
<accession>A0A5J4RYA2</accession>
<sequence length="213" mass="24526">MDGNNFIRASRLLRYLLTNPTSINRYLKYSIFCSNKPIDLGVPWIASEAIDFLKKWGIGVNSQILELGGGGSTIFFGQLGADLTCFESNILYSKELINKISELELFNVKVNFMSYNNILDIESFKETDYYKYIIYSNKKYDIILIDNYEEIAGIRQTCFYAAERNIKVGGIIILDDSYRYPKIRENNSAKNYITFKSIGPCRIGITTTDIFFY</sequence>
<reference evidence="1" key="1">
    <citation type="submission" date="2019-03" db="EMBL/GenBank/DDBJ databases">
        <title>Single cell metagenomics reveals metabolic interactions within the superorganism composed of flagellate Streblomastix strix and complex community of Bacteroidetes bacteria on its surface.</title>
        <authorList>
            <person name="Treitli S.C."/>
            <person name="Kolisko M."/>
            <person name="Husnik F."/>
            <person name="Keeling P."/>
            <person name="Hampl V."/>
        </authorList>
    </citation>
    <scope>NUCLEOTIDE SEQUENCE</scope>
    <source>
        <strain evidence="1">STM</strain>
    </source>
</reference>
<evidence type="ECO:0000313" key="1">
    <source>
        <dbReference type="EMBL" id="KAA6338759.1"/>
    </source>
</evidence>
<gene>
    <name evidence="1" type="ORF">EZS27_013258</name>
</gene>
<proteinExistence type="predicted"/>
<dbReference type="AlphaFoldDB" id="A0A5J4RYA2"/>
<dbReference type="InterPro" id="IPR029063">
    <property type="entry name" value="SAM-dependent_MTases_sf"/>
</dbReference>
<dbReference type="EMBL" id="SNRY01000590">
    <property type="protein sequence ID" value="KAA6338759.1"/>
    <property type="molecule type" value="Genomic_DNA"/>
</dbReference>
<dbReference type="Gene3D" id="3.40.50.150">
    <property type="entry name" value="Vaccinia Virus protein VP39"/>
    <property type="match status" value="1"/>
</dbReference>
<dbReference type="SUPFAM" id="SSF53335">
    <property type="entry name" value="S-adenosyl-L-methionine-dependent methyltransferases"/>
    <property type="match status" value="1"/>
</dbReference>
<evidence type="ECO:0008006" key="2">
    <source>
        <dbReference type="Google" id="ProtNLM"/>
    </source>
</evidence>
<protein>
    <recommendedName>
        <fullName evidence="2">Class I SAM-dependent methyltransferase</fullName>
    </recommendedName>
</protein>
<comment type="caution">
    <text evidence="1">The sequence shown here is derived from an EMBL/GenBank/DDBJ whole genome shotgun (WGS) entry which is preliminary data.</text>
</comment>
<name>A0A5J4RYA2_9ZZZZ</name>